<comment type="subcellular location">
    <subcellularLocation>
        <location evidence="1">Membrane</location>
        <topology evidence="1">Multi-pass membrane protein</topology>
    </subcellularLocation>
</comment>
<dbReference type="EMBL" id="UFUW01000001">
    <property type="protein sequence ID" value="SUX20948.1"/>
    <property type="molecule type" value="Genomic_DNA"/>
</dbReference>
<name>A0A381E3Y5_9GAMM</name>
<evidence type="ECO:0000256" key="5">
    <source>
        <dbReference type="ARBA" id="ARBA00023136"/>
    </source>
</evidence>
<dbReference type="GO" id="GO:0055085">
    <property type="term" value="P:transmembrane transport"/>
    <property type="evidence" value="ECO:0007669"/>
    <property type="project" value="TreeGrafter"/>
</dbReference>
<keyword evidence="3 6" id="KW-0812">Transmembrane</keyword>
<dbReference type="PANTHER" id="PTHR21716:SF64">
    <property type="entry name" value="AI-2 TRANSPORT PROTEIN TQSA"/>
    <property type="match status" value="1"/>
</dbReference>
<evidence type="ECO:0000256" key="3">
    <source>
        <dbReference type="ARBA" id="ARBA00022692"/>
    </source>
</evidence>
<reference evidence="7 8" key="1">
    <citation type="submission" date="2018-06" db="EMBL/GenBank/DDBJ databases">
        <authorList>
            <consortium name="Pathogen Informatics"/>
            <person name="Doyle S."/>
        </authorList>
    </citation>
    <scope>NUCLEOTIDE SEQUENCE [LARGE SCALE GENOMIC DNA]</scope>
    <source>
        <strain evidence="7 8">NCTC13294</strain>
    </source>
</reference>
<dbReference type="PANTHER" id="PTHR21716">
    <property type="entry name" value="TRANSMEMBRANE PROTEIN"/>
    <property type="match status" value="1"/>
</dbReference>
<evidence type="ECO:0000256" key="2">
    <source>
        <dbReference type="ARBA" id="ARBA00009773"/>
    </source>
</evidence>
<evidence type="ECO:0000313" key="7">
    <source>
        <dbReference type="EMBL" id="SUX20948.1"/>
    </source>
</evidence>
<keyword evidence="4 6" id="KW-1133">Transmembrane helix</keyword>
<dbReference type="GO" id="GO:0016020">
    <property type="term" value="C:membrane"/>
    <property type="evidence" value="ECO:0007669"/>
    <property type="project" value="UniProtKB-SubCell"/>
</dbReference>
<dbReference type="Pfam" id="PF01594">
    <property type="entry name" value="AI-2E_transport"/>
    <property type="match status" value="1"/>
</dbReference>
<keyword evidence="5 6" id="KW-0472">Membrane</keyword>
<proteinExistence type="inferred from homology"/>
<accession>A0A381E3Y5</accession>
<protein>
    <submittedName>
        <fullName evidence="7">Pheromone autoinducer 2 transporter</fullName>
    </submittedName>
</protein>
<feature type="transmembrane region" description="Helical" evidence="6">
    <location>
        <begin position="146"/>
        <end position="168"/>
    </location>
</feature>
<feature type="transmembrane region" description="Helical" evidence="6">
    <location>
        <begin position="269"/>
        <end position="288"/>
    </location>
</feature>
<feature type="transmembrane region" description="Helical" evidence="6">
    <location>
        <begin position="308"/>
        <end position="337"/>
    </location>
</feature>
<dbReference type="OrthoDB" id="9799225at2"/>
<dbReference type="InterPro" id="IPR002549">
    <property type="entry name" value="AI-2E-like"/>
</dbReference>
<evidence type="ECO:0000256" key="6">
    <source>
        <dbReference type="SAM" id="Phobius"/>
    </source>
</evidence>
<feature type="transmembrane region" description="Helical" evidence="6">
    <location>
        <begin position="243"/>
        <end position="262"/>
    </location>
</feature>
<gene>
    <name evidence="7" type="primary">yhhT_1</name>
    <name evidence="7" type="ORF">NCTC13294_00875</name>
</gene>
<feature type="transmembrane region" description="Helical" evidence="6">
    <location>
        <begin position="35"/>
        <end position="56"/>
    </location>
</feature>
<evidence type="ECO:0000256" key="1">
    <source>
        <dbReference type="ARBA" id="ARBA00004141"/>
    </source>
</evidence>
<evidence type="ECO:0000313" key="8">
    <source>
        <dbReference type="Proteomes" id="UP000254572"/>
    </source>
</evidence>
<dbReference type="RefSeq" id="WP_115611153.1">
    <property type="nucleotide sequence ID" value="NZ_JBHLZC010000001.1"/>
</dbReference>
<evidence type="ECO:0000256" key="4">
    <source>
        <dbReference type="ARBA" id="ARBA00022989"/>
    </source>
</evidence>
<keyword evidence="8" id="KW-1185">Reference proteome</keyword>
<feature type="transmembrane region" description="Helical" evidence="6">
    <location>
        <begin position="12"/>
        <end position="29"/>
    </location>
</feature>
<feature type="transmembrane region" description="Helical" evidence="6">
    <location>
        <begin position="68"/>
        <end position="90"/>
    </location>
</feature>
<sequence length="374" mass="40376">MNESRPRRLHPLHTLVLSLLLAILSGWLLQVGKNLLLPVFLALISVYVLVALADWLRKVPRLGSAPAWLRRLLVLCGFVGVLLLLTGIVISTGEKMIATAPTYQDNLKRLLDSVTAWLGMAQSPDWQSIRAATIDSVDLAALLGTVLGSVGSLLGSVIMMAVYAMFLLSERDGFAHKLEIAMPGESAAQTRKLIGDINRRIGDYLAVKTLVNAILAALSFIILWLCGVDFALFWAVVIGLLNYIPYLGSFLGVLFPVVLALAQFGSLHMMLLVLILLSAAQMYVGNVLEPKMIGKQVNLSPFVVLVALSLWTSLWGVAGAVLAIPLTSIITIILAAFAPTRPLAVLLAENVDEFIADARDNAEKTTPPDEPSLP</sequence>
<organism evidence="7 8">
    <name type="scientific">Cardiobacterium valvarum</name>
    <dbReference type="NCBI Taxonomy" id="194702"/>
    <lineage>
        <taxon>Bacteria</taxon>
        <taxon>Pseudomonadati</taxon>
        <taxon>Pseudomonadota</taxon>
        <taxon>Gammaproteobacteria</taxon>
        <taxon>Cardiobacteriales</taxon>
        <taxon>Cardiobacteriaceae</taxon>
        <taxon>Cardiobacterium</taxon>
    </lineage>
</organism>
<dbReference type="Proteomes" id="UP000254572">
    <property type="component" value="Unassembled WGS sequence"/>
</dbReference>
<comment type="similarity">
    <text evidence="2">Belongs to the autoinducer-2 exporter (AI-2E) (TC 2.A.86) family.</text>
</comment>
<dbReference type="AlphaFoldDB" id="A0A381E3Y5"/>
<feature type="transmembrane region" description="Helical" evidence="6">
    <location>
        <begin position="209"/>
        <end position="237"/>
    </location>
</feature>